<evidence type="ECO:0000313" key="10">
    <source>
        <dbReference type="EMBL" id="MBO0344616.1"/>
    </source>
</evidence>
<reference evidence="10" key="1">
    <citation type="submission" date="2021-03" db="EMBL/GenBank/DDBJ databases">
        <title>Roseibium sp. CAU 1637 isolated from Incheon.</title>
        <authorList>
            <person name="Kim W."/>
        </authorList>
    </citation>
    <scope>NUCLEOTIDE SEQUENCE</scope>
    <source>
        <strain evidence="10">CAU 1637</strain>
    </source>
</reference>
<dbReference type="PROSITE" id="PS50206">
    <property type="entry name" value="RHODANESE_3"/>
    <property type="match status" value="2"/>
</dbReference>
<dbReference type="InterPro" id="IPR001763">
    <property type="entry name" value="Rhodanese-like_dom"/>
</dbReference>
<evidence type="ECO:0000256" key="8">
    <source>
        <dbReference type="ARBA" id="ARBA00078354"/>
    </source>
</evidence>
<dbReference type="Pfam" id="PF00581">
    <property type="entry name" value="Rhodanese"/>
    <property type="match status" value="2"/>
</dbReference>
<dbReference type="CDD" id="cd01448">
    <property type="entry name" value="TST_Repeat_1"/>
    <property type="match status" value="1"/>
</dbReference>
<dbReference type="Gene3D" id="3.40.250.10">
    <property type="entry name" value="Rhodanese-like domain"/>
    <property type="match status" value="2"/>
</dbReference>
<dbReference type="GO" id="GO:0016784">
    <property type="term" value="F:3-mercaptopyruvate sulfurtransferase activity"/>
    <property type="evidence" value="ECO:0007669"/>
    <property type="project" value="UniProtKB-EC"/>
</dbReference>
<evidence type="ECO:0000256" key="6">
    <source>
        <dbReference type="ARBA" id="ARBA00066832"/>
    </source>
</evidence>
<gene>
    <name evidence="10" type="primary">sseA</name>
    <name evidence="10" type="ORF">J0X15_05240</name>
</gene>
<keyword evidence="4" id="KW-0677">Repeat</keyword>
<dbReference type="FunFam" id="3.40.250.10:FF:000001">
    <property type="entry name" value="Sulfurtransferase"/>
    <property type="match status" value="1"/>
</dbReference>
<dbReference type="NCBIfam" id="NF008557">
    <property type="entry name" value="PRK11493.1"/>
    <property type="match status" value="1"/>
</dbReference>
<evidence type="ECO:0000256" key="3">
    <source>
        <dbReference type="ARBA" id="ARBA00022679"/>
    </source>
</evidence>
<dbReference type="InterPro" id="IPR001307">
    <property type="entry name" value="Thiosulphate_STrfase_CS"/>
</dbReference>
<evidence type="ECO:0000256" key="4">
    <source>
        <dbReference type="ARBA" id="ARBA00022737"/>
    </source>
</evidence>
<dbReference type="GO" id="GO:0005737">
    <property type="term" value="C:cytoplasm"/>
    <property type="evidence" value="ECO:0007669"/>
    <property type="project" value="UniProtKB-SubCell"/>
</dbReference>
<feature type="domain" description="Rhodanese" evidence="9">
    <location>
        <begin position="169"/>
        <end position="283"/>
    </location>
</feature>
<proteinExistence type="predicted"/>
<dbReference type="GO" id="GO:0004792">
    <property type="term" value="F:thiosulfate-cyanide sulfurtransferase activity"/>
    <property type="evidence" value="ECO:0007669"/>
    <property type="project" value="InterPro"/>
</dbReference>
<evidence type="ECO:0000259" key="9">
    <source>
        <dbReference type="PROSITE" id="PS50206"/>
    </source>
</evidence>
<accession>A0A939J7U8</accession>
<keyword evidence="2" id="KW-0963">Cytoplasm</keyword>
<sequence>MTKSPLVSTDWLAQNLSNPDLLVVDGSWYLPQMNRDAKAEYEAAHIPGAIRFDIDEISDPSSGLPHTLPQPHVFASKMRKLGIGDGQVIVVYDGQGFFSAPRVWWMFKVMGVTEVFILDGGMKKWTAENRSTQDGTPPIRPERHFTARLDNAALADRDDVTATIAKSGAKGNAQIIDARAASRFTGEQPEPREGMRSGHMPGAFNLPFNLLTNEDGTFKSPADLAKAFETAGIDVQKPVITSCGSGVTAAVLTLGLTILGARQTRLYDGSWAEWGARQDTEIVTGTE</sequence>
<dbReference type="PANTHER" id="PTHR11364:SF27">
    <property type="entry name" value="SULFURTRANSFERASE"/>
    <property type="match status" value="1"/>
</dbReference>
<comment type="caution">
    <text evidence="10">The sequence shown here is derived from an EMBL/GenBank/DDBJ whole genome shotgun (WGS) entry which is preliminary data.</text>
</comment>
<comment type="catalytic activity">
    <reaction evidence="5">
        <text>2-oxo-3-sulfanylpropanoate + [thioredoxin]-dithiol = [thioredoxin]-disulfide + hydrogen sulfide + pyruvate + H(+)</text>
        <dbReference type="Rhea" id="RHEA:21740"/>
        <dbReference type="Rhea" id="RHEA-COMP:10698"/>
        <dbReference type="Rhea" id="RHEA-COMP:10700"/>
        <dbReference type="ChEBI" id="CHEBI:15361"/>
        <dbReference type="ChEBI" id="CHEBI:15378"/>
        <dbReference type="ChEBI" id="CHEBI:29919"/>
        <dbReference type="ChEBI" id="CHEBI:29950"/>
        <dbReference type="ChEBI" id="CHEBI:50058"/>
        <dbReference type="ChEBI" id="CHEBI:57678"/>
        <dbReference type="EC" id="2.8.1.2"/>
    </reaction>
    <physiologicalReaction direction="left-to-right" evidence="5">
        <dbReference type="Rhea" id="RHEA:21741"/>
    </physiologicalReaction>
</comment>
<evidence type="ECO:0000256" key="5">
    <source>
        <dbReference type="ARBA" id="ARBA00051793"/>
    </source>
</evidence>
<dbReference type="EMBL" id="JAFLNF010000002">
    <property type="protein sequence ID" value="MBO0344616.1"/>
    <property type="molecule type" value="Genomic_DNA"/>
</dbReference>
<dbReference type="PROSITE" id="PS00380">
    <property type="entry name" value="RHODANESE_1"/>
    <property type="match status" value="1"/>
</dbReference>
<evidence type="ECO:0000313" key="11">
    <source>
        <dbReference type="Proteomes" id="UP000664779"/>
    </source>
</evidence>
<dbReference type="InterPro" id="IPR036873">
    <property type="entry name" value="Rhodanese-like_dom_sf"/>
</dbReference>
<comment type="subcellular location">
    <subcellularLocation>
        <location evidence="1">Cytoplasm</location>
    </subcellularLocation>
</comment>
<organism evidence="10 11">
    <name type="scientific">Roseibium limicola</name>
    <dbReference type="NCBI Taxonomy" id="2816037"/>
    <lineage>
        <taxon>Bacteria</taxon>
        <taxon>Pseudomonadati</taxon>
        <taxon>Pseudomonadota</taxon>
        <taxon>Alphaproteobacteria</taxon>
        <taxon>Hyphomicrobiales</taxon>
        <taxon>Stappiaceae</taxon>
        <taxon>Roseibium</taxon>
    </lineage>
</organism>
<dbReference type="RefSeq" id="WP_206938747.1">
    <property type="nucleotide sequence ID" value="NZ_JAFLNF010000002.1"/>
</dbReference>
<keyword evidence="3 10" id="KW-0808">Transferase</keyword>
<dbReference type="SMART" id="SM00450">
    <property type="entry name" value="RHOD"/>
    <property type="match status" value="2"/>
</dbReference>
<evidence type="ECO:0000256" key="7">
    <source>
        <dbReference type="ARBA" id="ARBA00070833"/>
    </source>
</evidence>
<dbReference type="FunFam" id="3.40.250.10:FF:000015">
    <property type="entry name" value="Sulfurtransferase"/>
    <property type="match status" value="1"/>
</dbReference>
<dbReference type="EC" id="2.8.1.2" evidence="6"/>
<evidence type="ECO:0000256" key="2">
    <source>
        <dbReference type="ARBA" id="ARBA00022490"/>
    </source>
</evidence>
<dbReference type="AlphaFoldDB" id="A0A939J7U8"/>
<dbReference type="PANTHER" id="PTHR11364">
    <property type="entry name" value="THIOSULFATE SULFERTANSFERASE"/>
    <property type="match status" value="1"/>
</dbReference>
<feature type="domain" description="Rhodanese" evidence="9">
    <location>
        <begin position="17"/>
        <end position="134"/>
    </location>
</feature>
<dbReference type="Proteomes" id="UP000664779">
    <property type="component" value="Unassembled WGS sequence"/>
</dbReference>
<dbReference type="SUPFAM" id="SSF52821">
    <property type="entry name" value="Rhodanese/Cell cycle control phosphatase"/>
    <property type="match status" value="2"/>
</dbReference>
<keyword evidence="11" id="KW-1185">Reference proteome</keyword>
<name>A0A939J7U8_9HYPH</name>
<dbReference type="InterPro" id="IPR045078">
    <property type="entry name" value="TST/MPST-like"/>
</dbReference>
<protein>
    <recommendedName>
        <fullName evidence="7">3-mercaptopyruvate sulfurtransferase</fullName>
        <ecNumber evidence="6">2.8.1.2</ecNumber>
    </recommendedName>
    <alternativeName>
        <fullName evidence="8">Rhodanese-like protein</fullName>
    </alternativeName>
</protein>
<evidence type="ECO:0000256" key="1">
    <source>
        <dbReference type="ARBA" id="ARBA00004496"/>
    </source>
</evidence>
<dbReference type="CDD" id="cd01449">
    <property type="entry name" value="TST_Repeat_2"/>
    <property type="match status" value="1"/>
</dbReference>